<accession>A0A4P2VJ18</accession>
<dbReference type="InterPro" id="IPR000866">
    <property type="entry name" value="AhpC/TSA"/>
</dbReference>
<dbReference type="PROSITE" id="PS51352">
    <property type="entry name" value="THIOREDOXIN_2"/>
    <property type="match status" value="1"/>
</dbReference>
<dbReference type="CDD" id="cd02966">
    <property type="entry name" value="TlpA_like_family"/>
    <property type="match status" value="1"/>
</dbReference>
<dbReference type="InterPro" id="IPR036249">
    <property type="entry name" value="Thioredoxin-like_sf"/>
</dbReference>
<proteinExistence type="predicted"/>
<keyword evidence="1" id="KW-0472">Membrane</keyword>
<dbReference type="Pfam" id="PF00578">
    <property type="entry name" value="AhpC-TSA"/>
    <property type="match status" value="1"/>
</dbReference>
<dbReference type="KEGG" id="sbf:JCM31447_03190"/>
<dbReference type="RefSeq" id="WP_130605862.1">
    <property type="nucleotide sequence ID" value="NZ_AP019368.1"/>
</dbReference>
<feature type="transmembrane region" description="Helical" evidence="1">
    <location>
        <begin position="12"/>
        <end position="29"/>
    </location>
</feature>
<dbReference type="Proteomes" id="UP000291236">
    <property type="component" value="Chromosome"/>
</dbReference>
<dbReference type="GO" id="GO:0016209">
    <property type="term" value="F:antioxidant activity"/>
    <property type="evidence" value="ECO:0007669"/>
    <property type="project" value="InterPro"/>
</dbReference>
<dbReference type="SUPFAM" id="SSF52833">
    <property type="entry name" value="Thioredoxin-like"/>
    <property type="match status" value="1"/>
</dbReference>
<name>A0A4P2VJ18_FLUSA</name>
<reference evidence="3 4" key="1">
    <citation type="submission" date="2018-12" db="EMBL/GenBank/DDBJ databases">
        <title>Rubrispira sanarue gen. nov., sp., nov., a member of the order Silvanigrellales, isolated from a brackish lake in Hamamatsu Japan.</title>
        <authorList>
            <person name="Maejima Y."/>
            <person name="Iino T."/>
            <person name="Muraguchi Y."/>
            <person name="Fukuda K."/>
            <person name="Nojiri H."/>
            <person name="Ohkuma M."/>
            <person name="Moriuchi R."/>
            <person name="Dohra H."/>
            <person name="Kimbara K."/>
            <person name="Shintani M."/>
        </authorList>
    </citation>
    <scope>NUCLEOTIDE SEQUENCE [LARGE SCALE GENOMIC DNA]</scope>
    <source>
        <strain evidence="3 4">RF1110005</strain>
    </source>
</reference>
<dbReference type="InterPro" id="IPR013766">
    <property type="entry name" value="Thioredoxin_domain"/>
</dbReference>
<keyword evidence="4" id="KW-1185">Reference proteome</keyword>
<evidence type="ECO:0000313" key="4">
    <source>
        <dbReference type="Proteomes" id="UP000291236"/>
    </source>
</evidence>
<organism evidence="3 4">
    <name type="scientific">Fluviispira sanaruensis</name>
    <dbReference type="NCBI Taxonomy" id="2493639"/>
    <lineage>
        <taxon>Bacteria</taxon>
        <taxon>Pseudomonadati</taxon>
        <taxon>Bdellovibrionota</taxon>
        <taxon>Oligoflexia</taxon>
        <taxon>Silvanigrellales</taxon>
        <taxon>Silvanigrellaceae</taxon>
        <taxon>Fluviispira</taxon>
    </lineage>
</organism>
<gene>
    <name evidence="3" type="ORF">JCM31447_03190</name>
</gene>
<dbReference type="AlphaFoldDB" id="A0A4P2VJ18"/>
<dbReference type="GO" id="GO:0016491">
    <property type="term" value="F:oxidoreductase activity"/>
    <property type="evidence" value="ECO:0007669"/>
    <property type="project" value="InterPro"/>
</dbReference>
<dbReference type="PANTHER" id="PTHR42852">
    <property type="entry name" value="THIOL:DISULFIDE INTERCHANGE PROTEIN DSBE"/>
    <property type="match status" value="1"/>
</dbReference>
<dbReference type="EMBL" id="AP019368">
    <property type="protein sequence ID" value="BBH51894.1"/>
    <property type="molecule type" value="Genomic_DNA"/>
</dbReference>
<evidence type="ECO:0000259" key="2">
    <source>
        <dbReference type="PROSITE" id="PS51352"/>
    </source>
</evidence>
<sequence length="199" mass="22740">MKTKKTNKKTLIFSGIIVLIFMSLMIYSLKQDPNFTPSQLIGKTAPEFFGEKTNGDKINSNDILKKGNWVILNFWSSYCIVCRSEAPEIESFYKEIEHDKITFVSINIQDDKNSILNWQQNYGQSFPVLQDSKGLISVRYGVTGTPETFFIDPNGKVRYRVAGQISKNLIFNFMKWLEQNPTATQEEATQAIITVRSTS</sequence>
<keyword evidence="1" id="KW-1133">Transmembrane helix</keyword>
<evidence type="ECO:0000256" key="1">
    <source>
        <dbReference type="SAM" id="Phobius"/>
    </source>
</evidence>
<evidence type="ECO:0000313" key="3">
    <source>
        <dbReference type="EMBL" id="BBH51894.1"/>
    </source>
</evidence>
<feature type="domain" description="Thioredoxin" evidence="2">
    <location>
        <begin position="39"/>
        <end position="179"/>
    </location>
</feature>
<dbReference type="Gene3D" id="3.40.30.10">
    <property type="entry name" value="Glutaredoxin"/>
    <property type="match status" value="1"/>
</dbReference>
<protein>
    <recommendedName>
        <fullName evidence="2">Thioredoxin domain-containing protein</fullName>
    </recommendedName>
</protein>
<dbReference type="OrthoDB" id="9811352at2"/>
<dbReference type="PANTHER" id="PTHR42852:SF13">
    <property type="entry name" value="PROTEIN DIPZ"/>
    <property type="match status" value="1"/>
</dbReference>
<dbReference type="InterPro" id="IPR050553">
    <property type="entry name" value="Thioredoxin_ResA/DsbE_sf"/>
</dbReference>
<keyword evidence="1" id="KW-0812">Transmembrane</keyword>